<name>A0A9D1KTC2_9FIRM</name>
<feature type="transmembrane region" description="Helical" evidence="1">
    <location>
        <begin position="103"/>
        <end position="121"/>
    </location>
</feature>
<evidence type="ECO:0000256" key="1">
    <source>
        <dbReference type="SAM" id="Phobius"/>
    </source>
</evidence>
<sequence length="221" mass="24781">MQQCKNCGVSVNGNKRCCPLCQGELVGSPEPLLEAFPKPPVPKYDRGLLRKLLNFTALAALAICLVVEFAFTRGEVWIFFAIGGILSGWIAISAAIRFRSRIFKNLTVQLLLVTILCLIWDRFTGNHGWAVNYVLPICCEVTLVADFVLARILKAEEQEYLIHLIVVTAYSLLPFICLIFDWVTVQFPSVITSVTAFLVIAGLIVFRTRAFMAELSRRMHI</sequence>
<organism evidence="2 3">
    <name type="scientific">Candidatus Faecivivens stercoripullorum</name>
    <dbReference type="NCBI Taxonomy" id="2840805"/>
    <lineage>
        <taxon>Bacteria</taxon>
        <taxon>Bacillati</taxon>
        <taxon>Bacillota</taxon>
        <taxon>Clostridia</taxon>
        <taxon>Eubacteriales</taxon>
        <taxon>Oscillospiraceae</taxon>
        <taxon>Oscillospiraceae incertae sedis</taxon>
        <taxon>Candidatus Faecivivens</taxon>
    </lineage>
</organism>
<feature type="transmembrane region" description="Helical" evidence="1">
    <location>
        <begin position="189"/>
        <end position="208"/>
    </location>
</feature>
<accession>A0A9D1KTC2</accession>
<proteinExistence type="predicted"/>
<dbReference type="InterPro" id="IPR046283">
    <property type="entry name" value="DUF6320"/>
</dbReference>
<feature type="transmembrane region" description="Helical" evidence="1">
    <location>
        <begin position="77"/>
        <end position="96"/>
    </location>
</feature>
<evidence type="ECO:0008006" key="4">
    <source>
        <dbReference type="Google" id="ProtNLM"/>
    </source>
</evidence>
<dbReference type="Proteomes" id="UP000824160">
    <property type="component" value="Unassembled WGS sequence"/>
</dbReference>
<reference evidence="2" key="2">
    <citation type="journal article" date="2021" name="PeerJ">
        <title>Extensive microbial diversity within the chicken gut microbiome revealed by metagenomics and culture.</title>
        <authorList>
            <person name="Gilroy R."/>
            <person name="Ravi A."/>
            <person name="Getino M."/>
            <person name="Pursley I."/>
            <person name="Horton D.L."/>
            <person name="Alikhan N.F."/>
            <person name="Baker D."/>
            <person name="Gharbi K."/>
            <person name="Hall N."/>
            <person name="Watson M."/>
            <person name="Adriaenssens E.M."/>
            <person name="Foster-Nyarko E."/>
            <person name="Jarju S."/>
            <person name="Secka A."/>
            <person name="Antonio M."/>
            <person name="Oren A."/>
            <person name="Chaudhuri R.R."/>
            <person name="La Ragione R."/>
            <person name="Hildebrand F."/>
            <person name="Pallen M.J."/>
        </authorList>
    </citation>
    <scope>NUCLEOTIDE SEQUENCE</scope>
    <source>
        <strain evidence="2">ChiBcec7-5410</strain>
    </source>
</reference>
<evidence type="ECO:0000313" key="2">
    <source>
        <dbReference type="EMBL" id="HIT95082.1"/>
    </source>
</evidence>
<protein>
    <recommendedName>
        <fullName evidence="4">Zinc ribbon domain-containing protein</fullName>
    </recommendedName>
</protein>
<dbReference type="Pfam" id="PF19845">
    <property type="entry name" value="DUF6320"/>
    <property type="match status" value="1"/>
</dbReference>
<evidence type="ECO:0000313" key="3">
    <source>
        <dbReference type="Proteomes" id="UP000824160"/>
    </source>
</evidence>
<gene>
    <name evidence="2" type="ORF">IAC43_07835</name>
</gene>
<keyword evidence="1" id="KW-1133">Transmembrane helix</keyword>
<comment type="caution">
    <text evidence="2">The sequence shown here is derived from an EMBL/GenBank/DDBJ whole genome shotgun (WGS) entry which is preliminary data.</text>
</comment>
<reference evidence="2" key="1">
    <citation type="submission" date="2020-10" db="EMBL/GenBank/DDBJ databases">
        <authorList>
            <person name="Gilroy R."/>
        </authorList>
    </citation>
    <scope>NUCLEOTIDE SEQUENCE</scope>
    <source>
        <strain evidence="2">ChiBcec7-5410</strain>
    </source>
</reference>
<feature type="transmembrane region" description="Helical" evidence="1">
    <location>
        <begin position="133"/>
        <end position="153"/>
    </location>
</feature>
<keyword evidence="1" id="KW-0472">Membrane</keyword>
<keyword evidence="1" id="KW-0812">Transmembrane</keyword>
<feature type="transmembrane region" description="Helical" evidence="1">
    <location>
        <begin position="52"/>
        <end position="71"/>
    </location>
</feature>
<feature type="transmembrane region" description="Helical" evidence="1">
    <location>
        <begin position="160"/>
        <end position="183"/>
    </location>
</feature>
<dbReference type="EMBL" id="DVLW01000215">
    <property type="protein sequence ID" value="HIT95082.1"/>
    <property type="molecule type" value="Genomic_DNA"/>
</dbReference>
<dbReference type="AlphaFoldDB" id="A0A9D1KTC2"/>